<sequence length="1681" mass="175112">MQNFTLGKKGYTMLLFALVLLIGSSPSFGQTCPEPGDFPASQTFCYLQTINDLDTDGFPVFQTSDTEGDTQPIPGTELLTAGAVYFVNSSTGDCRSPISVTVNNAPRPSNRITNSVVSGFEFTTCTPASFNSTNLADLFVAQTNYRIEVYDSEESTTPLVGATLSTGDSYFVGQVPTVDAAAGSCPSFRVAVGFNPNQIIAPDAETTQTFCENATVADLVAQGTYDDTQAIRWYRSQTANSPLASNTQLINGQTYFAAQVVNARGSITPPCETSAGDRAPVLVELNDPIIINTPAPGIVCETDVDAMFPSEDAIRNFYLNLLEAGVPRNGTFSPNAGQIAQMYQNDADGLGDFTTTYTVGEGSCESSVELTISVVPTEDAEAGNIEDITLPCGSTDVVVLDDDLLSDNATTGGTFSGTGVNADGNFDPTTVSAGTYTITYSVDDSAICVTPGTSSSTTFDIIVGDGTGTPIDPIIGTVCEDDVQTLFPSNDEVRKYLRALLGSNAAGSFSPTVAQLVDMYQADADGLGDFTTVFTPTNGTCNSAVELTISVVPVEDANAGTIENITLPCGSTDIVVLDDSILSDEATTGGTFSGTGVNTDGNFDPAVGPGTYTITYSVDDSANCVTTGTNDDTQFDIIVGDGTGENGGSFTGVVCEDDVQTLFPSNDEVRKYLRALLGSNAAGSFSPTVAQLVDMYQADADGLGDFTTVFTPTNGTCNSAVELTISVVPVEDANAGTIENITLPCGSTDIVVLDDSILSDEATTGGTFSGTGVNADGNFDPAVGPGTYTITYSVDDSANCVTTGTNDDTTFTITIAEGTDLGAPIVLERCITEIEGFLTNPAAAIALYNDALAERGITDLSGTFSPSLQIVGGQILTFLQNPTDSATFVTAYSTTSACGDSSLPITLTINNTTTADAGSIDDAIACTAQADLSLFSLLNSTNPAGGTFTSENGTITNGILDVSTAGTYNITYTVSESDLESCLSGSDSTDFNVSVSEGSTIPSPEPAIVCESDVQTTFSSIDEIRKFYRTLLPTELQGTTGTFNPTPTQLAQMYQDDEDGIGSFSTIYVAGNGTCNQIELTVTIVSSQIAVTGTIEDTTVCTAQGTLDLFSLLSDTNISGGTFSNESGVIANGLLDISNSGDYSITYTITESDPSTCLTGTDSTDFTVSVSEGDANAGADNSIEVCQAQVDSFSSAEVRSFYLDLLEEGIDTNGTFNPTINQIIAQYQQNKIADFTTVYTVGNGACTDSATLTITVNESTVANAGEDVNLTFCSNEDSLNLADYLSENAIVTGAFEGFEDGIFNPANNIGTTTFSYTVDYSNDEDECTTGNDVATFTITVNEPQDANAGGNVSATYCVGQDENVDLISLLGDDALNTGTFSAPYQNGLFNLLDAEVGVYTITYTVDGAANCAIGTDTATITITINNGPDAPTAEANQAFCLIDNPTVGDITVTGDNVVFYTDAELTVVADVTTTLISGMSYYATSTTEDAACSSEAVEITVTITDPAAPALSLEGDEFCRSDNPTIQDLINNFTGSGVLIYTSSTGGTALTASTALQNGVTYYGASIDGTTGCESSERLAVVAKVEFCGIPEGFSPNGDGINDRFVIPDIAENFPNYSIEVFNRWGNVVFKGNASTGDWDGISNQSGTLGNDVLPVGVYFYILNYNDGQTSPVQGKLYLSI</sequence>
<dbReference type="Pfam" id="PF13585">
    <property type="entry name" value="CHU_C"/>
    <property type="match status" value="1"/>
</dbReference>
<gene>
    <name evidence="2" type="ORF">BC962_2608</name>
</gene>
<name>A0A495P4N7_9FLAO</name>
<dbReference type="RefSeq" id="WP_121346436.1">
    <property type="nucleotide sequence ID" value="NZ_RBLG01000004.1"/>
</dbReference>
<dbReference type="InterPro" id="IPR026341">
    <property type="entry name" value="T9SS_type_B"/>
</dbReference>
<proteinExistence type="predicted"/>
<reference evidence="2 3" key="1">
    <citation type="submission" date="2018-10" db="EMBL/GenBank/DDBJ databases">
        <title>Genomic Encyclopedia of Archaeal and Bacterial Type Strains, Phase II (KMG-II): from individual species to whole genera.</title>
        <authorList>
            <person name="Goeker M."/>
        </authorList>
    </citation>
    <scope>NUCLEOTIDE SEQUENCE [LARGE SCALE GENOMIC DNA]</scope>
    <source>
        <strain evidence="2 3">DSM 19839</strain>
    </source>
</reference>
<dbReference type="Proteomes" id="UP000276282">
    <property type="component" value="Unassembled WGS sequence"/>
</dbReference>
<accession>A0A495P4N7</accession>
<organism evidence="2 3">
    <name type="scientific">Gillisia mitskevichiae</name>
    <dbReference type="NCBI Taxonomy" id="270921"/>
    <lineage>
        <taxon>Bacteria</taxon>
        <taxon>Pseudomonadati</taxon>
        <taxon>Bacteroidota</taxon>
        <taxon>Flavobacteriia</taxon>
        <taxon>Flavobacteriales</taxon>
        <taxon>Flavobacteriaceae</taxon>
        <taxon>Gillisia</taxon>
    </lineage>
</organism>
<keyword evidence="3" id="KW-1185">Reference proteome</keyword>
<feature type="signal peptide" evidence="1">
    <location>
        <begin position="1"/>
        <end position="29"/>
    </location>
</feature>
<evidence type="ECO:0000313" key="2">
    <source>
        <dbReference type="EMBL" id="RKS44936.1"/>
    </source>
</evidence>
<dbReference type="OrthoDB" id="1236981at2"/>
<feature type="chain" id="PRO_5019720632" evidence="1">
    <location>
        <begin position="30"/>
        <end position="1681"/>
    </location>
</feature>
<protein>
    <submittedName>
        <fullName evidence="2">Gliding motility-associated-like protein</fullName>
    </submittedName>
</protein>
<evidence type="ECO:0000256" key="1">
    <source>
        <dbReference type="SAM" id="SignalP"/>
    </source>
</evidence>
<comment type="caution">
    <text evidence="2">The sequence shown here is derived from an EMBL/GenBank/DDBJ whole genome shotgun (WGS) entry which is preliminary data.</text>
</comment>
<dbReference type="NCBIfam" id="TIGR04131">
    <property type="entry name" value="Bac_Flav_CTERM"/>
    <property type="match status" value="1"/>
</dbReference>
<dbReference type="EMBL" id="RBLG01000004">
    <property type="protein sequence ID" value="RKS44936.1"/>
    <property type="molecule type" value="Genomic_DNA"/>
</dbReference>
<keyword evidence="1" id="KW-0732">Signal</keyword>
<evidence type="ECO:0000313" key="3">
    <source>
        <dbReference type="Proteomes" id="UP000276282"/>
    </source>
</evidence>